<name>W6QMD6_PENRF</name>
<proteinExistence type="predicted"/>
<evidence type="ECO:0000313" key="2">
    <source>
        <dbReference type="Proteomes" id="UP000030686"/>
    </source>
</evidence>
<protein>
    <submittedName>
        <fullName evidence="1">Uncharacterized protein</fullName>
    </submittedName>
</protein>
<dbReference type="OrthoDB" id="5401170at2759"/>
<organism evidence="1 2">
    <name type="scientific">Penicillium roqueforti (strain FM164)</name>
    <dbReference type="NCBI Taxonomy" id="1365484"/>
    <lineage>
        <taxon>Eukaryota</taxon>
        <taxon>Fungi</taxon>
        <taxon>Dikarya</taxon>
        <taxon>Ascomycota</taxon>
        <taxon>Pezizomycotina</taxon>
        <taxon>Eurotiomycetes</taxon>
        <taxon>Eurotiomycetidae</taxon>
        <taxon>Eurotiales</taxon>
        <taxon>Aspergillaceae</taxon>
        <taxon>Penicillium</taxon>
    </lineage>
</organism>
<dbReference type="EMBL" id="HG792022">
    <property type="protein sequence ID" value="CDM38028.1"/>
    <property type="molecule type" value="Genomic_DNA"/>
</dbReference>
<dbReference type="AlphaFoldDB" id="W6QMD6"/>
<evidence type="ECO:0000313" key="1">
    <source>
        <dbReference type="EMBL" id="CDM38028.1"/>
    </source>
</evidence>
<keyword evidence="2" id="KW-1185">Reference proteome</keyword>
<reference evidence="1" key="1">
    <citation type="journal article" date="2014" name="Nat. Commun.">
        <title>Multiple recent horizontal transfers of a large genomic region in cheese making fungi.</title>
        <authorList>
            <person name="Cheeseman K."/>
            <person name="Ropars J."/>
            <person name="Renault P."/>
            <person name="Dupont J."/>
            <person name="Gouzy J."/>
            <person name="Branca A."/>
            <person name="Abraham A.L."/>
            <person name="Ceppi M."/>
            <person name="Conseiller E."/>
            <person name="Debuchy R."/>
            <person name="Malagnac F."/>
            <person name="Goarin A."/>
            <person name="Silar P."/>
            <person name="Lacoste S."/>
            <person name="Sallet E."/>
            <person name="Bensimon A."/>
            <person name="Giraud T."/>
            <person name="Brygoo Y."/>
        </authorList>
    </citation>
    <scope>NUCLEOTIDE SEQUENCE [LARGE SCALE GENOMIC DNA]</scope>
    <source>
        <strain evidence="1">FM164</strain>
    </source>
</reference>
<accession>W6QMD6</accession>
<sequence>MAEIHFLPNMSGKKITIGFEDGPDATRYPLWEWTVIEKLSELPIPITPEESAVGMGPAFTEGKYHCRDGKETAFMRIYKQIPLDGTRLEDSDVRKPQAGPPGDHVELEALKLLTEKECSVTPRLLGYRIG</sequence>
<dbReference type="Proteomes" id="UP000030686">
    <property type="component" value="Unassembled WGS sequence"/>
</dbReference>
<gene>
    <name evidence="1" type="ORF">PROQFM164_S08g000079</name>
</gene>